<reference evidence="2 3" key="1">
    <citation type="submission" date="2020-05" db="EMBL/GenBank/DDBJ databases">
        <title>MicrobeNet Type strains.</title>
        <authorList>
            <person name="Nicholson A.C."/>
        </authorList>
    </citation>
    <scope>NUCLEOTIDE SEQUENCE [LARGE SCALE GENOMIC DNA]</scope>
    <source>
        <strain evidence="2 3">JCM 14282</strain>
    </source>
</reference>
<comment type="caution">
    <text evidence="2">The sequence shown here is derived from an EMBL/GenBank/DDBJ whole genome shotgun (WGS) entry which is preliminary data.</text>
</comment>
<keyword evidence="3" id="KW-1185">Reference proteome</keyword>
<sequence>MLNKTIADLEPGDVFEPVRYVLTSFMCAVYAHGVEETAECYYSDANPYGRQLRPPTMVHVDKLRLLEANCDEERRIAGMRAEAARIHYEYSAVHHSPAFVGEEIVVSGRITDKYVKRGRRFLAYEIRIETADGRLVTTYDDITLLDYAKVEEAAA</sequence>
<feature type="domain" description="FAS1-like dehydratase" evidence="1">
    <location>
        <begin position="12"/>
        <end position="138"/>
    </location>
</feature>
<evidence type="ECO:0000313" key="3">
    <source>
        <dbReference type="Proteomes" id="UP000543598"/>
    </source>
</evidence>
<dbReference type="AlphaFoldDB" id="A0A7Y2M2G2"/>
<evidence type="ECO:0000313" key="2">
    <source>
        <dbReference type="EMBL" id="NNH03873.1"/>
    </source>
</evidence>
<dbReference type="Proteomes" id="UP000543598">
    <property type="component" value="Unassembled WGS sequence"/>
</dbReference>
<dbReference type="EMBL" id="JABEMB010000009">
    <property type="protein sequence ID" value="NNH03873.1"/>
    <property type="molecule type" value="Genomic_DNA"/>
</dbReference>
<protein>
    <recommendedName>
        <fullName evidence="1">FAS1-like dehydratase domain-containing protein</fullName>
    </recommendedName>
</protein>
<organism evidence="2 3">
    <name type="scientific">Microbacterium ulmi</name>
    <dbReference type="NCBI Taxonomy" id="179095"/>
    <lineage>
        <taxon>Bacteria</taxon>
        <taxon>Bacillati</taxon>
        <taxon>Actinomycetota</taxon>
        <taxon>Actinomycetes</taxon>
        <taxon>Micrococcales</taxon>
        <taxon>Microbacteriaceae</taxon>
        <taxon>Microbacterium</taxon>
    </lineage>
</organism>
<proteinExistence type="predicted"/>
<dbReference type="InterPro" id="IPR039569">
    <property type="entry name" value="FAS1-like_DH_region"/>
</dbReference>
<accession>A0A7Y2M2G2</accession>
<dbReference type="Pfam" id="PF13452">
    <property type="entry name" value="FAS1_DH_region"/>
    <property type="match status" value="1"/>
</dbReference>
<dbReference type="InterPro" id="IPR029069">
    <property type="entry name" value="HotDog_dom_sf"/>
</dbReference>
<evidence type="ECO:0000259" key="1">
    <source>
        <dbReference type="Pfam" id="PF13452"/>
    </source>
</evidence>
<dbReference type="Gene3D" id="3.10.129.10">
    <property type="entry name" value="Hotdog Thioesterase"/>
    <property type="match status" value="1"/>
</dbReference>
<dbReference type="SUPFAM" id="SSF54637">
    <property type="entry name" value="Thioesterase/thiol ester dehydrase-isomerase"/>
    <property type="match status" value="1"/>
</dbReference>
<gene>
    <name evidence="2" type="ORF">HLA99_08435</name>
</gene>
<name>A0A7Y2M2G2_9MICO</name>
<dbReference type="RefSeq" id="WP_167038179.1">
    <property type="nucleotide sequence ID" value="NZ_BAAANA010000001.1"/>
</dbReference>